<dbReference type="PANTHER" id="PTHR31973:SF191">
    <property type="entry name" value="OS05G0489400 PROTEIN"/>
    <property type="match status" value="1"/>
</dbReference>
<organism evidence="7 8">
    <name type="scientific">Castilleja foliolosa</name>
    <dbReference type="NCBI Taxonomy" id="1961234"/>
    <lineage>
        <taxon>Eukaryota</taxon>
        <taxon>Viridiplantae</taxon>
        <taxon>Streptophyta</taxon>
        <taxon>Embryophyta</taxon>
        <taxon>Tracheophyta</taxon>
        <taxon>Spermatophyta</taxon>
        <taxon>Magnoliopsida</taxon>
        <taxon>eudicotyledons</taxon>
        <taxon>Gunneridae</taxon>
        <taxon>Pentapetalae</taxon>
        <taxon>asterids</taxon>
        <taxon>lamiids</taxon>
        <taxon>Lamiales</taxon>
        <taxon>Orobanchaceae</taxon>
        <taxon>Pedicularideae</taxon>
        <taxon>Castillejinae</taxon>
        <taxon>Castilleja</taxon>
    </lineage>
</organism>
<dbReference type="PROSITE" id="PS50966">
    <property type="entry name" value="ZF_SWIM"/>
    <property type="match status" value="1"/>
</dbReference>
<evidence type="ECO:0000256" key="5">
    <source>
        <dbReference type="SAM" id="MobiDB-lite"/>
    </source>
</evidence>
<feature type="compositionally biased region" description="Polar residues" evidence="5">
    <location>
        <begin position="884"/>
        <end position="924"/>
    </location>
</feature>
<evidence type="ECO:0000256" key="3">
    <source>
        <dbReference type="ARBA" id="ARBA00022833"/>
    </source>
</evidence>
<dbReference type="SMART" id="SM00575">
    <property type="entry name" value="ZnF_PMZ"/>
    <property type="match status" value="1"/>
</dbReference>
<feature type="compositionally biased region" description="Basic and acidic residues" evidence="5">
    <location>
        <begin position="300"/>
        <end position="314"/>
    </location>
</feature>
<dbReference type="GO" id="GO:0008270">
    <property type="term" value="F:zinc ion binding"/>
    <property type="evidence" value="ECO:0007669"/>
    <property type="project" value="UniProtKB-KW"/>
</dbReference>
<feature type="domain" description="SWIM-type" evidence="6">
    <location>
        <begin position="716"/>
        <end position="748"/>
    </location>
</feature>
<keyword evidence="2 4" id="KW-0863">Zinc-finger</keyword>
<feature type="compositionally biased region" description="Acidic residues" evidence="5">
    <location>
        <begin position="256"/>
        <end position="268"/>
    </location>
</feature>
<dbReference type="Pfam" id="PF10551">
    <property type="entry name" value="MULE"/>
    <property type="match status" value="1"/>
</dbReference>
<dbReference type="Proteomes" id="UP001632038">
    <property type="component" value="Unassembled WGS sequence"/>
</dbReference>
<keyword evidence="1" id="KW-0479">Metal-binding</keyword>
<dbReference type="AlphaFoldDB" id="A0ABD3DRT8"/>
<gene>
    <name evidence="7" type="ORF">CASFOL_010178</name>
</gene>
<comment type="caution">
    <text evidence="7">The sequence shown here is derived from an EMBL/GenBank/DDBJ whole genome shotgun (WGS) entry which is preliminary data.</text>
</comment>
<feature type="region of interest" description="Disordered" evidence="5">
    <location>
        <begin position="256"/>
        <end position="314"/>
    </location>
</feature>
<feature type="region of interest" description="Disordered" evidence="5">
    <location>
        <begin position="857"/>
        <end position="949"/>
    </location>
</feature>
<evidence type="ECO:0000256" key="4">
    <source>
        <dbReference type="PROSITE-ProRule" id="PRU00325"/>
    </source>
</evidence>
<accession>A0ABD3DRT8</accession>
<evidence type="ECO:0000256" key="2">
    <source>
        <dbReference type="ARBA" id="ARBA00022771"/>
    </source>
</evidence>
<dbReference type="EMBL" id="JAVIJP010000013">
    <property type="protein sequence ID" value="KAL3644998.1"/>
    <property type="molecule type" value="Genomic_DNA"/>
</dbReference>
<protein>
    <recommendedName>
        <fullName evidence="6">SWIM-type domain-containing protein</fullName>
    </recommendedName>
</protein>
<name>A0ABD3DRT8_9LAMI</name>
<evidence type="ECO:0000256" key="1">
    <source>
        <dbReference type="ARBA" id="ARBA00022723"/>
    </source>
</evidence>
<proteinExistence type="predicted"/>
<sequence>MVNEEESEYEGGHAYRFDYMRITSLILLLFQSLQREKRLLNQPNCTSSKHIDNSREVTVYISGIVQDDGEVDDCGLGLGLGVVDTEPGVGIDNEPGVNVVDIEPMVGVDTEPGVGIDNEPGVGIDNEPGVNVVDIEPMVGVDTEPGVGIDNEPGVGIDNEPGVGIDNEPGVNVVDTEPMVGVEWLDGGDAYVGGGSCDATDEYLHNLYEGNIDMATGYFVDEDSDEYDASSEDSEFDFGKEECENIDADDDELYDWFIDGDDSDEAEVPTDKGPEQGDDDVADHQGVGGDGESDVNPSDDNYHSGKDSDSELDRSRTPLFNSAAVLNPNFKLGMLFCNKEEISFHVKNLKSSWLCKQYGHMFKTDPKRIVNGFQADVMEDLSINVTKNQAYQAKYKSVAMLEGDSTQQYAMLWSYAEEIKRSNPGSTVIIGTDQSSGGNVFDRMYVCFKALKVGFLAGCRRLVGVDGCHLKGPHGGILLTAVGFDPNNNIYPIAYAVVGSENGGNWEWFLNLLKIDLEIQNDSEWTFMSDKQKGLIQAFQALLPNADHRFCVRHMHSNMKQAGFNGQAYKIAVWRAAKASTVNEFDRSRMEELKKLDEKAFDWLADKPPHQWSKAHFNCISKSDMLLNNLCETFNSNILEARDKPILSMMEWLHEYLMKRTSECRDRSKKKWKNQDDPCPRIQHIIQENIGKISNCVPLKADDSHYQIKCIDGSMFDVDLEKNSCGCRKWDLTGIPCKHALRAITCQGWDVTEYINNYYKVAKYNMVYQPVIMPINGRSEWPKTNYLAPEPPTFGRSAGRPKKTRRREPDEIVSKKRKRIRVRGSVNPNKTRRQQTSIHCSVCGVEGHNKRYCPLTKEPAATGDGGESSKVQATKAEKKGKNVEASQITQEDFSQLSQAQPSQGSQMKNPPSMWDQLQEQQGRNVGNRKRFVNPSNVKSVLSEVKGKGH</sequence>
<reference evidence="8" key="1">
    <citation type="journal article" date="2024" name="IScience">
        <title>Strigolactones Initiate the Formation of Haustorium-like Structures in Castilleja.</title>
        <authorList>
            <person name="Buerger M."/>
            <person name="Peterson D."/>
            <person name="Chory J."/>
        </authorList>
    </citation>
    <scope>NUCLEOTIDE SEQUENCE [LARGE SCALE GENOMIC DNA]</scope>
</reference>
<dbReference type="InterPro" id="IPR018289">
    <property type="entry name" value="MULE_transposase_dom"/>
</dbReference>
<keyword evidence="8" id="KW-1185">Reference proteome</keyword>
<evidence type="ECO:0000259" key="6">
    <source>
        <dbReference type="PROSITE" id="PS50966"/>
    </source>
</evidence>
<dbReference type="PANTHER" id="PTHR31973">
    <property type="entry name" value="POLYPROTEIN, PUTATIVE-RELATED"/>
    <property type="match status" value="1"/>
</dbReference>
<dbReference type="Pfam" id="PF04434">
    <property type="entry name" value="SWIM"/>
    <property type="match status" value="1"/>
</dbReference>
<evidence type="ECO:0000313" key="7">
    <source>
        <dbReference type="EMBL" id="KAL3644998.1"/>
    </source>
</evidence>
<dbReference type="InterPro" id="IPR006564">
    <property type="entry name" value="Znf_PMZ"/>
</dbReference>
<dbReference type="InterPro" id="IPR007527">
    <property type="entry name" value="Znf_SWIM"/>
</dbReference>
<evidence type="ECO:0000313" key="8">
    <source>
        <dbReference type="Proteomes" id="UP001632038"/>
    </source>
</evidence>
<keyword evidence="3" id="KW-0862">Zinc</keyword>
<feature type="region of interest" description="Disordered" evidence="5">
    <location>
        <begin position="784"/>
        <end position="836"/>
    </location>
</feature>